<evidence type="ECO:0000313" key="2">
    <source>
        <dbReference type="EMBL" id="MBM7809234.1"/>
    </source>
</evidence>
<name>A0A8T8HYS9_9PSEU</name>
<evidence type="ECO:0000313" key="3">
    <source>
        <dbReference type="EMBL" id="QTR03588.1"/>
    </source>
</evidence>
<sequence length="117" mass="11426">MRNICRLIAAGALTAPLLIGAAGLAYADSGFNQSSTYAGNTGAAAYSVTAVAVDGVALYQEELVYAGPWGAGTSTTSAAATNGGHGGGHAQAYFSNEQTFAGPLGAYQGETSSGVSG</sequence>
<protein>
    <recommendedName>
        <fullName evidence="6">Secreted protein</fullName>
    </recommendedName>
</protein>
<proteinExistence type="predicted"/>
<dbReference type="Proteomes" id="UP000671828">
    <property type="component" value="Chromosome"/>
</dbReference>
<reference evidence="2 5" key="1">
    <citation type="submission" date="2021-01" db="EMBL/GenBank/DDBJ databases">
        <title>Sequencing the genomes of 1000 actinobacteria strains.</title>
        <authorList>
            <person name="Klenk H.-P."/>
        </authorList>
    </citation>
    <scope>NUCLEOTIDE SEQUENCE [LARGE SCALE GENOMIC DNA]</scope>
    <source>
        <strain evidence="2 5">DSM 44581</strain>
    </source>
</reference>
<dbReference type="EMBL" id="CP072788">
    <property type="protein sequence ID" value="QTR03588.1"/>
    <property type="molecule type" value="Genomic_DNA"/>
</dbReference>
<feature type="signal peptide" evidence="1">
    <location>
        <begin position="1"/>
        <end position="27"/>
    </location>
</feature>
<dbReference type="Proteomes" id="UP001195724">
    <property type="component" value="Unassembled WGS sequence"/>
</dbReference>
<dbReference type="RefSeq" id="WP_204840364.1">
    <property type="nucleotide sequence ID" value="NZ_JAFBCL010000001.1"/>
</dbReference>
<feature type="chain" id="PRO_5035862022" description="Secreted protein" evidence="1">
    <location>
        <begin position="28"/>
        <end position="117"/>
    </location>
</feature>
<accession>A0A8T8HYS9</accession>
<dbReference type="EMBL" id="JAFBCL010000001">
    <property type="protein sequence ID" value="MBM7809234.1"/>
    <property type="molecule type" value="Genomic_DNA"/>
</dbReference>
<evidence type="ECO:0000256" key="1">
    <source>
        <dbReference type="SAM" id="SignalP"/>
    </source>
</evidence>
<evidence type="ECO:0000313" key="5">
    <source>
        <dbReference type="Proteomes" id="UP001195724"/>
    </source>
</evidence>
<keyword evidence="1" id="KW-0732">Signal</keyword>
<keyword evidence="5" id="KW-1185">Reference proteome</keyword>
<evidence type="ECO:0008006" key="6">
    <source>
        <dbReference type="Google" id="ProtNLM"/>
    </source>
</evidence>
<gene>
    <name evidence="3" type="ORF">J7S33_00530</name>
    <name evidence="2" type="ORF">JOE68_000099</name>
</gene>
<reference evidence="3" key="2">
    <citation type="submission" date="2021-04" db="EMBL/GenBank/DDBJ databases">
        <title>Saccharothrix algeriensis WGS.</title>
        <authorList>
            <person name="Stuskova K."/>
            <person name="Hakalova E."/>
            <person name="Tebbal A.B."/>
            <person name="Eichmeier A."/>
        </authorList>
    </citation>
    <scope>NUCLEOTIDE SEQUENCE</scope>
    <source>
        <strain evidence="3">NRRL B-24137</strain>
    </source>
</reference>
<evidence type="ECO:0000313" key="4">
    <source>
        <dbReference type="Proteomes" id="UP000671828"/>
    </source>
</evidence>
<organism evidence="3 4">
    <name type="scientific">Saccharothrix algeriensis</name>
    <dbReference type="NCBI Taxonomy" id="173560"/>
    <lineage>
        <taxon>Bacteria</taxon>
        <taxon>Bacillati</taxon>
        <taxon>Actinomycetota</taxon>
        <taxon>Actinomycetes</taxon>
        <taxon>Pseudonocardiales</taxon>
        <taxon>Pseudonocardiaceae</taxon>
        <taxon>Saccharothrix</taxon>
    </lineage>
</organism>
<dbReference type="AlphaFoldDB" id="A0A8T8HYS9"/>